<keyword evidence="2" id="KW-1003">Cell membrane</keyword>
<keyword evidence="6 12" id="KW-0472">Membrane</keyword>
<dbReference type="PROSITE" id="PS50198">
    <property type="entry name" value="PPIC_PPIASE_2"/>
    <property type="match status" value="1"/>
</dbReference>
<evidence type="ECO:0000256" key="1">
    <source>
        <dbReference type="ARBA" id="ARBA00004382"/>
    </source>
</evidence>
<evidence type="ECO:0000259" key="13">
    <source>
        <dbReference type="PROSITE" id="PS50198"/>
    </source>
</evidence>
<dbReference type="InterPro" id="IPR000297">
    <property type="entry name" value="PPIase_PpiC"/>
</dbReference>
<keyword evidence="5 12" id="KW-1133">Transmembrane helix</keyword>
<dbReference type="SUPFAM" id="SSF54534">
    <property type="entry name" value="FKBP-like"/>
    <property type="match status" value="1"/>
</dbReference>
<proteinExistence type="inferred from homology"/>
<dbReference type="SUPFAM" id="SSF109998">
    <property type="entry name" value="Triger factor/SurA peptide-binding domain-like"/>
    <property type="match status" value="1"/>
</dbReference>
<gene>
    <name evidence="14" type="ORF">SAMN05444412_10126</name>
</gene>
<keyword evidence="4 12" id="KW-0812">Transmembrane</keyword>
<dbReference type="RefSeq" id="WP_019595807.1">
    <property type="nucleotide sequence ID" value="NZ_FNQC01000001.1"/>
</dbReference>
<dbReference type="Proteomes" id="UP000199663">
    <property type="component" value="Unassembled WGS sequence"/>
</dbReference>
<feature type="transmembrane region" description="Helical" evidence="12">
    <location>
        <begin position="12"/>
        <end position="32"/>
    </location>
</feature>
<evidence type="ECO:0000256" key="4">
    <source>
        <dbReference type="ARBA" id="ARBA00022692"/>
    </source>
</evidence>
<dbReference type="EMBL" id="FNQC01000001">
    <property type="protein sequence ID" value="SDY39781.1"/>
    <property type="molecule type" value="Genomic_DNA"/>
</dbReference>
<evidence type="ECO:0000256" key="11">
    <source>
        <dbReference type="PROSITE-ProRule" id="PRU00278"/>
    </source>
</evidence>
<name>A0A1H3JIL6_9BACT</name>
<comment type="similarity">
    <text evidence="8">Belongs to the PpiD chaperone family.</text>
</comment>
<keyword evidence="7" id="KW-0143">Chaperone</keyword>
<evidence type="ECO:0000256" key="5">
    <source>
        <dbReference type="ARBA" id="ARBA00022989"/>
    </source>
</evidence>
<dbReference type="Gene3D" id="3.10.50.40">
    <property type="match status" value="1"/>
</dbReference>
<dbReference type="InterPro" id="IPR046357">
    <property type="entry name" value="PPIase_dom_sf"/>
</dbReference>
<evidence type="ECO:0000256" key="10">
    <source>
        <dbReference type="ARBA" id="ARBA00042775"/>
    </source>
</evidence>
<evidence type="ECO:0000313" key="14">
    <source>
        <dbReference type="EMBL" id="SDY39781.1"/>
    </source>
</evidence>
<keyword evidence="11" id="KW-0697">Rotamase</keyword>
<evidence type="ECO:0000256" key="8">
    <source>
        <dbReference type="ARBA" id="ARBA00038408"/>
    </source>
</evidence>
<keyword evidence="3" id="KW-0997">Cell inner membrane</keyword>
<evidence type="ECO:0000256" key="7">
    <source>
        <dbReference type="ARBA" id="ARBA00023186"/>
    </source>
</evidence>
<sequence length="703" mass="78051">MALIKKIRQRTGLAIGVIAVGLIFFLIGGDILSPNSTLLGGGSNDVGEIAGESISYEEYIQKIEETKFAFQQNTGRTPSENEMYSLREQAWQALIVDRVFKTQYEALGLTVTDAELVDMVQGKNIIAELRQQLVNPETGEFDRMQLVTFLQSLENAPPEQKAFWAQQERLFADSRLRIKYDNILTTAEYATTAEGKLEYRMASTVADVDHLFIPFYVISDSAVAVTDNELKSYIKKHEAKFKVSDNADLQYVSFDLNPSGEDSTLVLSEIRRLTDELRASDSDSTFVLRNSEGQNPFMVYRPGDALPQTLVNNVENIAVGETYGPFLTNRSTYITHKVTEKFDGTPRIRASHILFGTNGLDEAGKVAVRFTAQNVLTEIQNGLDFASAAAQYGQDGTAQRGGDLGWFAKEDFVTEFAEAAYAAKSTGLINNLVETEYGFHIISVTELPKSETYKIATVELELAPTDATRNDVFRRADSFAANTSNAKEFEANAKAEGYRIIQANGVEPFSRNLNNLQNAREVIRWVFNDASVVKVSPVYELDNSYVVVLLTNKSEEGTASLEQVRQEVTAQVRNEKKAAMIVEKLKGKTTLEEMKAVFSTDASLDNTSDLRLNASVLPGVGFAPRAIGAIFGLKNSGEMTKPIHEDIGIVVAKLNNMVSPPEIADYTGYQRQLVMNSSQRASYMVMMALQDLAEVKDYRYKFF</sequence>
<dbReference type="Pfam" id="PF13623">
    <property type="entry name" value="SurA_N_2"/>
    <property type="match status" value="1"/>
</dbReference>
<keyword evidence="15" id="KW-1185">Reference proteome</keyword>
<evidence type="ECO:0000256" key="6">
    <source>
        <dbReference type="ARBA" id="ARBA00023136"/>
    </source>
</evidence>
<dbReference type="PANTHER" id="PTHR47529">
    <property type="entry name" value="PEPTIDYL-PROLYL CIS-TRANS ISOMERASE D"/>
    <property type="match status" value="1"/>
</dbReference>
<protein>
    <recommendedName>
        <fullName evidence="9">Periplasmic chaperone PpiD</fullName>
    </recommendedName>
    <alternativeName>
        <fullName evidence="10">Periplasmic folding chaperone</fullName>
    </alternativeName>
</protein>
<evidence type="ECO:0000256" key="9">
    <source>
        <dbReference type="ARBA" id="ARBA00040743"/>
    </source>
</evidence>
<dbReference type="Pfam" id="PF13616">
    <property type="entry name" value="Rotamase_3"/>
    <property type="match status" value="1"/>
</dbReference>
<evidence type="ECO:0000256" key="12">
    <source>
        <dbReference type="SAM" id="Phobius"/>
    </source>
</evidence>
<keyword evidence="11 14" id="KW-0413">Isomerase</keyword>
<organism evidence="14 15">
    <name type="scientific">Rhodonellum ikkaensis</name>
    <dbReference type="NCBI Taxonomy" id="336829"/>
    <lineage>
        <taxon>Bacteria</taxon>
        <taxon>Pseudomonadati</taxon>
        <taxon>Bacteroidota</taxon>
        <taxon>Cytophagia</taxon>
        <taxon>Cytophagales</taxon>
        <taxon>Cytophagaceae</taxon>
        <taxon>Rhodonellum</taxon>
    </lineage>
</organism>
<accession>A0A1H3JIL6</accession>
<dbReference type="GO" id="GO:0016853">
    <property type="term" value="F:isomerase activity"/>
    <property type="evidence" value="ECO:0007669"/>
    <property type="project" value="UniProtKB-KW"/>
</dbReference>
<reference evidence="14 15" key="1">
    <citation type="submission" date="2016-10" db="EMBL/GenBank/DDBJ databases">
        <authorList>
            <person name="Varghese N."/>
            <person name="Submissions S."/>
        </authorList>
    </citation>
    <scope>NUCLEOTIDE SEQUENCE [LARGE SCALE GENOMIC DNA]</scope>
    <source>
        <strain evidence="14 15">DSM 17997</strain>
    </source>
</reference>
<evidence type="ECO:0000256" key="2">
    <source>
        <dbReference type="ARBA" id="ARBA00022475"/>
    </source>
</evidence>
<feature type="domain" description="PpiC" evidence="13">
    <location>
        <begin position="345"/>
        <end position="446"/>
    </location>
</feature>
<comment type="subcellular location">
    <subcellularLocation>
        <location evidence="1">Cell inner membrane</location>
        <topology evidence="1">Single-pass type II membrane protein</topology>
        <orientation evidence="1">Periplasmic side</orientation>
    </subcellularLocation>
</comment>
<dbReference type="InterPro" id="IPR052029">
    <property type="entry name" value="PpiD_chaperone"/>
</dbReference>
<dbReference type="PANTHER" id="PTHR47529:SF1">
    <property type="entry name" value="PERIPLASMIC CHAPERONE PPID"/>
    <property type="match status" value="1"/>
</dbReference>
<evidence type="ECO:0000313" key="15">
    <source>
        <dbReference type="Proteomes" id="UP000199663"/>
    </source>
</evidence>
<dbReference type="InterPro" id="IPR027304">
    <property type="entry name" value="Trigger_fact/SurA_dom_sf"/>
</dbReference>
<comment type="caution">
    <text evidence="14">The sequence shown here is derived from an EMBL/GenBank/DDBJ whole genome shotgun (WGS) entry which is preliminary data.</text>
</comment>
<evidence type="ECO:0000256" key="3">
    <source>
        <dbReference type="ARBA" id="ARBA00022519"/>
    </source>
</evidence>